<evidence type="ECO:0000313" key="5">
    <source>
        <dbReference type="Proteomes" id="UP000286270"/>
    </source>
</evidence>
<proteinExistence type="predicted"/>
<name>A0A412YNE2_BACFG</name>
<feature type="coiled-coil region" evidence="1">
    <location>
        <begin position="220"/>
        <end position="251"/>
    </location>
</feature>
<evidence type="ECO:0000256" key="1">
    <source>
        <dbReference type="SAM" id="Coils"/>
    </source>
</evidence>
<protein>
    <recommendedName>
        <fullName evidence="3">OmpA-like domain-containing protein</fullName>
    </recommendedName>
</protein>
<accession>A0A412YNE2</accession>
<comment type="caution">
    <text evidence="4">The sequence shown here is derived from an EMBL/GenBank/DDBJ whole genome shotgun (WGS) entry which is preliminary data.</text>
</comment>
<feature type="domain" description="OmpA-like" evidence="3">
    <location>
        <begin position="267"/>
        <end position="341"/>
    </location>
</feature>
<reference evidence="4 5" key="1">
    <citation type="submission" date="2018-08" db="EMBL/GenBank/DDBJ databases">
        <title>A genome reference for cultivated species of the human gut microbiota.</title>
        <authorList>
            <person name="Zou Y."/>
            <person name="Xue W."/>
            <person name="Luo G."/>
        </authorList>
    </citation>
    <scope>NUCLEOTIDE SEQUENCE [LARGE SCALE GENOMIC DNA]</scope>
    <source>
        <strain evidence="4 5">AF14-26</strain>
    </source>
</reference>
<evidence type="ECO:0000259" key="3">
    <source>
        <dbReference type="Pfam" id="PF00691"/>
    </source>
</evidence>
<evidence type="ECO:0000256" key="2">
    <source>
        <dbReference type="SAM" id="SignalP"/>
    </source>
</evidence>
<sequence>MTNRLGLKPNKWILLATLLLMIYNSHAQEQQTGREQFEKGNWFVSGGLGGEWLTKTPGNMYVGGKISGGVHLTPLSGFRATAEIGKNRMENNGEATQLSANLDYMLTLIGNNGFNRFNLSAILGAGFNYYDLGNDNPKYTRVNTLSGNFSIQASYNVNRKFSIFIEPGLKVLPKYYSKELNNKLYTQSNLTVGVAYTFKDKYRKNSKEGDRTLYTPVADLMEIKEKIGMLCEEMKQMKQELQERRKIMDGQNLMIVPQKDALSIDIMFDEFSSFVSEEQGQKIDGIGEWMKDNDASIRIIAFSDNLTDKKADRELRSRRSEAIRKILIEKHHIAPERITESTPEAMGYENKTGCNAMIVYIPENKQ</sequence>
<dbReference type="SUPFAM" id="SSF56925">
    <property type="entry name" value="OMPA-like"/>
    <property type="match status" value="1"/>
</dbReference>
<dbReference type="InterPro" id="IPR011250">
    <property type="entry name" value="OMP/PagP_B-barrel"/>
</dbReference>
<dbReference type="RefSeq" id="WP_122141707.1">
    <property type="nucleotide sequence ID" value="NZ_JAFKPL010000004.1"/>
</dbReference>
<organism evidence="4 5">
    <name type="scientific">Bacteroides fragilis</name>
    <dbReference type="NCBI Taxonomy" id="817"/>
    <lineage>
        <taxon>Bacteria</taxon>
        <taxon>Pseudomonadati</taxon>
        <taxon>Bacteroidota</taxon>
        <taxon>Bacteroidia</taxon>
        <taxon>Bacteroidales</taxon>
        <taxon>Bacteroidaceae</taxon>
        <taxon>Bacteroides</taxon>
    </lineage>
</organism>
<evidence type="ECO:0000313" key="4">
    <source>
        <dbReference type="EMBL" id="RGV58892.1"/>
    </source>
</evidence>
<dbReference type="Pfam" id="PF00691">
    <property type="entry name" value="OmpA"/>
    <property type="match status" value="1"/>
</dbReference>
<dbReference type="Proteomes" id="UP000286270">
    <property type="component" value="Unassembled WGS sequence"/>
</dbReference>
<keyword evidence="1" id="KW-0175">Coiled coil</keyword>
<dbReference type="EMBL" id="QRZH01000002">
    <property type="protein sequence ID" value="RGV58892.1"/>
    <property type="molecule type" value="Genomic_DNA"/>
</dbReference>
<dbReference type="InterPro" id="IPR036737">
    <property type="entry name" value="OmpA-like_sf"/>
</dbReference>
<gene>
    <name evidence="4" type="ORF">DWW08_02970</name>
</gene>
<dbReference type="Gene3D" id="3.30.1330.60">
    <property type="entry name" value="OmpA-like domain"/>
    <property type="match status" value="1"/>
</dbReference>
<dbReference type="SUPFAM" id="SSF103088">
    <property type="entry name" value="OmpA-like"/>
    <property type="match status" value="1"/>
</dbReference>
<feature type="signal peptide" evidence="2">
    <location>
        <begin position="1"/>
        <end position="27"/>
    </location>
</feature>
<keyword evidence="2" id="KW-0732">Signal</keyword>
<feature type="chain" id="PRO_5019393220" description="OmpA-like domain-containing protein" evidence="2">
    <location>
        <begin position="28"/>
        <end position="366"/>
    </location>
</feature>
<dbReference type="AlphaFoldDB" id="A0A412YNE2"/>
<dbReference type="InterPro" id="IPR006665">
    <property type="entry name" value="OmpA-like"/>
</dbReference>